<sequence>MLAAGCAWLRAAPRLPSGQGFDLRCARRRGRGHGRGGETAVSRSDRETGSASARSRTDRRLRA</sequence>
<organism evidence="2">
    <name type="scientific">uncultured Acetobacteraceae bacterium</name>
    <dbReference type="NCBI Taxonomy" id="169975"/>
    <lineage>
        <taxon>Bacteria</taxon>
        <taxon>Pseudomonadati</taxon>
        <taxon>Pseudomonadota</taxon>
        <taxon>Alphaproteobacteria</taxon>
        <taxon>Acetobacterales</taxon>
        <taxon>Acetobacteraceae</taxon>
        <taxon>environmental samples</taxon>
    </lineage>
</organism>
<dbReference type="EMBL" id="CADCTG010000317">
    <property type="protein sequence ID" value="CAA9284209.1"/>
    <property type="molecule type" value="Genomic_DNA"/>
</dbReference>
<evidence type="ECO:0000256" key="1">
    <source>
        <dbReference type="SAM" id="MobiDB-lite"/>
    </source>
</evidence>
<feature type="region of interest" description="Disordered" evidence="1">
    <location>
        <begin position="27"/>
        <end position="63"/>
    </location>
</feature>
<name>A0A6J4JQA2_9PROT</name>
<accession>A0A6J4JQA2</accession>
<gene>
    <name evidence="2" type="ORF">AVDCRST_MAG08-4065</name>
</gene>
<dbReference type="AlphaFoldDB" id="A0A6J4JQA2"/>
<reference evidence="2" key="1">
    <citation type="submission" date="2020-02" db="EMBL/GenBank/DDBJ databases">
        <authorList>
            <person name="Meier V. D."/>
        </authorList>
    </citation>
    <scope>NUCLEOTIDE SEQUENCE</scope>
    <source>
        <strain evidence="2">AVDCRST_MAG08</strain>
    </source>
</reference>
<evidence type="ECO:0000313" key="2">
    <source>
        <dbReference type="EMBL" id="CAA9284209.1"/>
    </source>
</evidence>
<protein>
    <submittedName>
        <fullName evidence="2">Uncharacterized protein</fullName>
    </submittedName>
</protein>
<proteinExistence type="predicted"/>